<dbReference type="EMBL" id="SHPR01000040">
    <property type="protein sequence ID" value="TCD82568.1"/>
    <property type="molecule type" value="Genomic_DNA"/>
</dbReference>
<dbReference type="GO" id="GO:0035999">
    <property type="term" value="P:tetrahydrofolate interconversion"/>
    <property type="evidence" value="ECO:0007669"/>
    <property type="project" value="TreeGrafter"/>
</dbReference>
<reference evidence="9 10" key="1">
    <citation type="journal article" date="2018" name="Sci. Rep.">
        <title>Genomic diversity and distribution of Bifidobacterium longum subsp. longum across the human lifespan.</title>
        <authorList>
            <person name="Odamaki T."/>
            <person name="Bottacini F."/>
            <person name="Kato K."/>
            <person name="Mitsuyama E."/>
            <person name="Yoshida K."/>
            <person name="Horigome A."/>
            <person name="Xiao J.Z."/>
            <person name="van Sinderen D."/>
        </authorList>
    </citation>
    <scope>NUCLEOTIDE SEQUENCE [LARGE SCALE GENOMIC DNA]</scope>
    <source>
        <strain evidence="6 11">MCC10008</strain>
        <strain evidence="7 10">MCC10009</strain>
        <strain evidence="8 9">MCC10070</strain>
    </source>
</reference>
<evidence type="ECO:0000256" key="4">
    <source>
        <dbReference type="PIRSR" id="PIRSR006806-1"/>
    </source>
</evidence>
<evidence type="ECO:0000256" key="3">
    <source>
        <dbReference type="ARBA" id="ARBA00022840"/>
    </source>
</evidence>
<dbReference type="Pfam" id="PF01812">
    <property type="entry name" value="5-FTHF_cyc-lig"/>
    <property type="match status" value="1"/>
</dbReference>
<evidence type="ECO:0000313" key="9">
    <source>
        <dbReference type="Proteomes" id="UP000291814"/>
    </source>
</evidence>
<evidence type="ECO:0000256" key="5">
    <source>
        <dbReference type="SAM" id="MobiDB-lite"/>
    </source>
</evidence>
<evidence type="ECO:0008006" key="12">
    <source>
        <dbReference type="Google" id="ProtNLM"/>
    </source>
</evidence>
<comment type="caution">
    <text evidence="7">The sequence shown here is derived from an EMBL/GenBank/DDBJ whole genome shotgun (WGS) entry which is preliminary data.</text>
</comment>
<evidence type="ECO:0000313" key="11">
    <source>
        <dbReference type="Proteomes" id="UP000292241"/>
    </source>
</evidence>
<dbReference type="PANTHER" id="PTHR23407">
    <property type="entry name" value="ATPASE INHIBITOR/5-FORMYLTETRAHYDROFOLATE CYCLO-LIGASE"/>
    <property type="match status" value="1"/>
</dbReference>
<feature type="binding site" evidence="4">
    <location>
        <position position="63"/>
    </location>
    <ligand>
        <name>substrate</name>
    </ligand>
</feature>
<dbReference type="EMBL" id="SHRR01000032">
    <property type="protein sequence ID" value="TCE83895.1"/>
    <property type="molecule type" value="Genomic_DNA"/>
</dbReference>
<dbReference type="Proteomes" id="UP000292241">
    <property type="component" value="Unassembled WGS sequence"/>
</dbReference>
<dbReference type="PANTHER" id="PTHR23407:SF1">
    <property type="entry name" value="5-FORMYLTETRAHYDROFOLATE CYCLO-LIGASE"/>
    <property type="match status" value="1"/>
</dbReference>
<name>A0A4R0SP94_BIFLL</name>
<evidence type="ECO:0000313" key="7">
    <source>
        <dbReference type="EMBL" id="TCD84645.1"/>
    </source>
</evidence>
<dbReference type="Proteomes" id="UP000291881">
    <property type="component" value="Unassembled WGS sequence"/>
</dbReference>
<dbReference type="GO" id="GO:0005524">
    <property type="term" value="F:ATP binding"/>
    <property type="evidence" value="ECO:0007669"/>
    <property type="project" value="UniProtKB-KW"/>
</dbReference>
<gene>
    <name evidence="6" type="ORF">MCC10008_1765</name>
    <name evidence="7" type="ORF">MCC10009_1794</name>
    <name evidence="8" type="ORF">MCC10070_1690</name>
</gene>
<evidence type="ECO:0000313" key="10">
    <source>
        <dbReference type="Proteomes" id="UP000291881"/>
    </source>
</evidence>
<dbReference type="AlphaFoldDB" id="A0A4R0SP94"/>
<evidence type="ECO:0000256" key="2">
    <source>
        <dbReference type="ARBA" id="ARBA00022741"/>
    </source>
</evidence>
<evidence type="ECO:0000313" key="6">
    <source>
        <dbReference type="EMBL" id="TCD82568.1"/>
    </source>
</evidence>
<dbReference type="GO" id="GO:0030272">
    <property type="term" value="F:5-formyltetrahydrofolate cyclo-ligase activity"/>
    <property type="evidence" value="ECO:0007669"/>
    <property type="project" value="TreeGrafter"/>
</dbReference>
<dbReference type="Gene3D" id="3.40.50.10420">
    <property type="entry name" value="NagB/RpiA/CoA transferase-like"/>
    <property type="match status" value="1"/>
</dbReference>
<sequence length="227" mass="24494">MNIGSDHSGTEKTEKMDKATLRHHILSRRKRIPAEERGAAGELLVRRFPAHMIQDGSTVAAYVSMGSEIETRPLLRWLLAHGCHVLVPRLGSGLEIGWSVLDSLESLRSMDAVGGANNAGSCSYPSTVHHRPDEPTGAVLPPEALEKADLVIAPALAVDPQGNRLGRGAGWYDRALARRKPACPLIAVCWPWEVLDTDLPAEPHDVPADGVLTPGGYRRLGESGRLS</sequence>
<dbReference type="SUPFAM" id="SSF100950">
    <property type="entry name" value="NagB/RpiA/CoA transferase-like"/>
    <property type="match status" value="1"/>
</dbReference>
<reference evidence="7" key="2">
    <citation type="submission" date="2019-02" db="EMBL/GenBank/DDBJ databases">
        <authorList>
            <person name="Odamaki T."/>
        </authorList>
    </citation>
    <scope>NUCLEOTIDE SEQUENCE</scope>
    <source>
        <strain evidence="6">MCC10008</strain>
        <strain evidence="7">MCC10009</strain>
        <strain evidence="8">MCC10070</strain>
    </source>
</reference>
<keyword evidence="3 4" id="KW-0067">ATP-binding</keyword>
<feature type="binding site" evidence="4">
    <location>
        <position position="68"/>
    </location>
    <ligand>
        <name>substrate</name>
    </ligand>
</feature>
<evidence type="ECO:0000313" key="8">
    <source>
        <dbReference type="EMBL" id="TCE83895.1"/>
    </source>
</evidence>
<dbReference type="Proteomes" id="UP000291814">
    <property type="component" value="Unassembled WGS sequence"/>
</dbReference>
<proteinExistence type="inferred from homology"/>
<feature type="region of interest" description="Disordered" evidence="5">
    <location>
        <begin position="206"/>
        <end position="227"/>
    </location>
</feature>
<dbReference type="InterPro" id="IPR002698">
    <property type="entry name" value="FTHF_cligase"/>
</dbReference>
<keyword evidence="2 4" id="KW-0547">Nucleotide-binding</keyword>
<dbReference type="InterPro" id="IPR024185">
    <property type="entry name" value="FTHF_cligase-like_sf"/>
</dbReference>
<comment type="similarity">
    <text evidence="1">Belongs to the 5-formyltetrahydrofolate cyclo-ligase family.</text>
</comment>
<evidence type="ECO:0000256" key="1">
    <source>
        <dbReference type="ARBA" id="ARBA00010638"/>
    </source>
</evidence>
<dbReference type="PIRSF" id="PIRSF006806">
    <property type="entry name" value="FTHF_cligase"/>
    <property type="match status" value="1"/>
</dbReference>
<organism evidence="7 10">
    <name type="scientific">Bifidobacterium longum subsp. longum</name>
    <dbReference type="NCBI Taxonomy" id="1679"/>
    <lineage>
        <taxon>Bacteria</taxon>
        <taxon>Bacillati</taxon>
        <taxon>Actinomycetota</taxon>
        <taxon>Actinomycetes</taxon>
        <taxon>Bifidobacteriales</taxon>
        <taxon>Bifidobacteriaceae</taxon>
        <taxon>Bifidobacterium</taxon>
    </lineage>
</organism>
<accession>A0A4R0SP94</accession>
<protein>
    <recommendedName>
        <fullName evidence="12">5-formyltetrahydrofolate cyclo-ligase</fullName>
    </recommendedName>
</protein>
<feature type="binding site" evidence="4">
    <location>
        <begin position="18"/>
        <end position="22"/>
    </location>
    <ligand>
        <name>ATP</name>
        <dbReference type="ChEBI" id="CHEBI:30616"/>
    </ligand>
</feature>
<dbReference type="InterPro" id="IPR037171">
    <property type="entry name" value="NagB/RpiA_transferase-like"/>
</dbReference>
<feature type="binding site" evidence="4">
    <location>
        <begin position="164"/>
        <end position="172"/>
    </location>
    <ligand>
        <name>ATP</name>
        <dbReference type="ChEBI" id="CHEBI:30616"/>
    </ligand>
</feature>
<dbReference type="GO" id="GO:0009396">
    <property type="term" value="P:folic acid-containing compound biosynthetic process"/>
    <property type="evidence" value="ECO:0007669"/>
    <property type="project" value="TreeGrafter"/>
</dbReference>
<dbReference type="EMBL" id="SHPS01000034">
    <property type="protein sequence ID" value="TCD84645.1"/>
    <property type="molecule type" value="Genomic_DNA"/>
</dbReference>